<evidence type="ECO:0000256" key="3">
    <source>
        <dbReference type="ARBA" id="ARBA00022968"/>
    </source>
</evidence>
<dbReference type="GO" id="GO:0017004">
    <property type="term" value="P:cytochrome complex assembly"/>
    <property type="evidence" value="ECO:0007669"/>
    <property type="project" value="UniProtKB-KW"/>
</dbReference>
<dbReference type="AlphaFoldDB" id="A0A109MSM6"/>
<dbReference type="NCBIfam" id="NF002854">
    <property type="entry name" value="PRK03147.1"/>
    <property type="match status" value="1"/>
</dbReference>
<dbReference type="EMBL" id="LNNH01000055">
    <property type="protein sequence ID" value="KWW11386.1"/>
    <property type="molecule type" value="Genomic_DNA"/>
</dbReference>
<evidence type="ECO:0000256" key="5">
    <source>
        <dbReference type="ARBA" id="ARBA00023284"/>
    </source>
</evidence>
<dbReference type="RefSeq" id="WP_061144326.1">
    <property type="nucleotide sequence ID" value="NZ_LNNH01000055.1"/>
</dbReference>
<dbReference type="GO" id="GO:0016209">
    <property type="term" value="F:antioxidant activity"/>
    <property type="evidence" value="ECO:0007669"/>
    <property type="project" value="InterPro"/>
</dbReference>
<dbReference type="SUPFAM" id="SSF52833">
    <property type="entry name" value="Thioredoxin-like"/>
    <property type="match status" value="1"/>
</dbReference>
<evidence type="ECO:0000256" key="2">
    <source>
        <dbReference type="ARBA" id="ARBA00022748"/>
    </source>
</evidence>
<reference evidence="7 8" key="1">
    <citation type="submission" date="2015-11" db="EMBL/GenBank/DDBJ databases">
        <title>Genome Sequence of Bacillus simplex strain VanAntwerpen2.</title>
        <authorList>
            <person name="Couger M.B."/>
        </authorList>
    </citation>
    <scope>NUCLEOTIDE SEQUENCE [LARGE SCALE GENOMIC DNA]</scope>
    <source>
        <strain evidence="7 8">VanAntwerpen02</strain>
    </source>
</reference>
<dbReference type="PROSITE" id="PS51352">
    <property type="entry name" value="THIOREDOXIN_2"/>
    <property type="match status" value="1"/>
</dbReference>
<evidence type="ECO:0000256" key="4">
    <source>
        <dbReference type="ARBA" id="ARBA00023157"/>
    </source>
</evidence>
<keyword evidence="5" id="KW-0676">Redox-active center</keyword>
<sequence>MEKKKRRLISRTIILLLLGAALVFALYTNFTKDKNESLRKGSDAPNFVLTDMEGKEHKLSDYKGKGVFLNFWGTYCKPCEYEMPYMEHQYQNYKDQGVEVLAVNVGESDYAVDNFITKHDLTFPVMIDQGREVENAYRVDILPVTFLIDKEGQVIDIITGALTEESIQKHMERIKP</sequence>
<evidence type="ECO:0000313" key="8">
    <source>
        <dbReference type="Proteomes" id="UP000064189"/>
    </source>
</evidence>
<protein>
    <submittedName>
        <fullName evidence="7">Thiol-disulfide oxidoreductase</fullName>
    </submittedName>
</protein>
<dbReference type="PANTHER" id="PTHR42852:SF6">
    <property type="entry name" value="THIOL:DISULFIDE INTERCHANGE PROTEIN DSBE"/>
    <property type="match status" value="1"/>
</dbReference>
<name>A0A109MSM6_9BACI</name>
<keyword evidence="2" id="KW-0201">Cytochrome c-type biogenesis</keyword>
<gene>
    <name evidence="7" type="ORF">AS888_02320</name>
</gene>
<comment type="subcellular location">
    <subcellularLocation>
        <location evidence="1">Cell envelope</location>
    </subcellularLocation>
</comment>
<dbReference type="InterPro" id="IPR050553">
    <property type="entry name" value="Thioredoxin_ResA/DsbE_sf"/>
</dbReference>
<keyword evidence="3" id="KW-0812">Transmembrane</keyword>
<evidence type="ECO:0000256" key="1">
    <source>
        <dbReference type="ARBA" id="ARBA00004196"/>
    </source>
</evidence>
<comment type="caution">
    <text evidence="7">The sequence shown here is derived from an EMBL/GenBank/DDBJ whole genome shotgun (WGS) entry which is preliminary data.</text>
</comment>
<dbReference type="InterPro" id="IPR000866">
    <property type="entry name" value="AhpC/TSA"/>
</dbReference>
<dbReference type="GO" id="GO:0016491">
    <property type="term" value="F:oxidoreductase activity"/>
    <property type="evidence" value="ECO:0007669"/>
    <property type="project" value="InterPro"/>
</dbReference>
<feature type="domain" description="Thioredoxin" evidence="6">
    <location>
        <begin position="38"/>
        <end position="176"/>
    </location>
</feature>
<dbReference type="GO" id="GO:0030313">
    <property type="term" value="C:cell envelope"/>
    <property type="evidence" value="ECO:0007669"/>
    <property type="project" value="UniProtKB-SubCell"/>
</dbReference>
<dbReference type="CDD" id="cd02966">
    <property type="entry name" value="TlpA_like_family"/>
    <property type="match status" value="1"/>
</dbReference>
<accession>A0A109MSM6</accession>
<dbReference type="InterPro" id="IPR013766">
    <property type="entry name" value="Thioredoxin_domain"/>
</dbReference>
<dbReference type="Pfam" id="PF00578">
    <property type="entry name" value="AhpC-TSA"/>
    <property type="match status" value="1"/>
</dbReference>
<dbReference type="Gene3D" id="3.40.30.10">
    <property type="entry name" value="Glutaredoxin"/>
    <property type="match status" value="1"/>
</dbReference>
<proteinExistence type="predicted"/>
<evidence type="ECO:0000313" key="7">
    <source>
        <dbReference type="EMBL" id="KWW11386.1"/>
    </source>
</evidence>
<dbReference type="Proteomes" id="UP000064189">
    <property type="component" value="Unassembled WGS sequence"/>
</dbReference>
<keyword evidence="8" id="KW-1185">Reference proteome</keyword>
<dbReference type="PANTHER" id="PTHR42852">
    <property type="entry name" value="THIOL:DISULFIDE INTERCHANGE PROTEIN DSBE"/>
    <property type="match status" value="1"/>
</dbReference>
<dbReference type="InterPro" id="IPR036249">
    <property type="entry name" value="Thioredoxin-like_sf"/>
</dbReference>
<keyword evidence="3" id="KW-0735">Signal-anchor</keyword>
<organism evidence="7 8">
    <name type="scientific">Peribacillus simplex</name>
    <dbReference type="NCBI Taxonomy" id="1478"/>
    <lineage>
        <taxon>Bacteria</taxon>
        <taxon>Bacillati</taxon>
        <taxon>Bacillota</taxon>
        <taxon>Bacilli</taxon>
        <taxon>Bacillales</taxon>
        <taxon>Bacillaceae</taxon>
        <taxon>Peribacillus</taxon>
    </lineage>
</organism>
<evidence type="ECO:0000259" key="6">
    <source>
        <dbReference type="PROSITE" id="PS51352"/>
    </source>
</evidence>
<keyword evidence="4" id="KW-1015">Disulfide bond</keyword>